<accession>A0A381L4M2</accession>
<keyword evidence="2" id="KW-0732">Signal</keyword>
<evidence type="ECO:0000313" key="3">
    <source>
        <dbReference type="EMBL" id="SUZ08442.1"/>
    </source>
</evidence>
<dbReference type="EMBL" id="UIGY01000022">
    <property type="protein sequence ID" value="SUZ08442.1"/>
    <property type="molecule type" value="Genomic_DNA"/>
</dbReference>
<gene>
    <name evidence="3" type="ORF">BGT96224V2_LOCUS1622</name>
</gene>
<feature type="compositionally biased region" description="Polar residues" evidence="1">
    <location>
        <begin position="27"/>
        <end position="40"/>
    </location>
</feature>
<proteinExistence type="predicted"/>
<feature type="region of interest" description="Disordered" evidence="1">
    <location>
        <begin position="23"/>
        <end position="94"/>
    </location>
</feature>
<feature type="signal peptide" evidence="2">
    <location>
        <begin position="1"/>
        <end position="17"/>
    </location>
</feature>
<organism evidence="3">
    <name type="scientific">Blumeria graminis f. sp. tritici 96224</name>
    <dbReference type="NCBI Taxonomy" id="1268274"/>
    <lineage>
        <taxon>Eukaryota</taxon>
        <taxon>Fungi</taxon>
        <taxon>Dikarya</taxon>
        <taxon>Ascomycota</taxon>
        <taxon>Pezizomycotina</taxon>
        <taxon>Leotiomycetes</taxon>
        <taxon>Erysiphales</taxon>
        <taxon>Erysiphaceae</taxon>
        <taxon>Blumeria</taxon>
    </lineage>
</organism>
<feature type="chain" id="PRO_5016954436" evidence="2">
    <location>
        <begin position="18"/>
        <end position="122"/>
    </location>
</feature>
<feature type="compositionally biased region" description="Low complexity" evidence="1">
    <location>
        <begin position="62"/>
        <end position="94"/>
    </location>
</feature>
<dbReference type="AlphaFoldDB" id="A0A381L4M2"/>
<name>A0A381L4M2_BLUGR</name>
<dbReference type="OrthoDB" id="10567076at2759"/>
<protein>
    <submittedName>
        <fullName evidence="3">BgtE-5818</fullName>
    </submittedName>
</protein>
<reference evidence="3" key="1">
    <citation type="submission" date="2018-07" db="EMBL/GenBank/DDBJ databases">
        <authorList>
            <person name="Quirk P.G."/>
            <person name="Krulwich T.A."/>
        </authorList>
    </citation>
    <scope>NUCLEOTIDE SEQUENCE</scope>
    <source>
        <strain evidence="3">96224</strain>
    </source>
</reference>
<sequence length="122" mass="11976">MRISIIAIASLCASAAAFPEFNKRTETPSNTTSVMATSATMPHGTGLETSSPSSTGIFNNGTSTTSEASSATTSSTHKTTASPISSTSSSTAGAAPTGIWANEYAKGAVAGAVGIMGLALAL</sequence>
<feature type="compositionally biased region" description="Polar residues" evidence="1">
    <location>
        <begin position="47"/>
        <end position="61"/>
    </location>
</feature>
<evidence type="ECO:0000256" key="2">
    <source>
        <dbReference type="SAM" id="SignalP"/>
    </source>
</evidence>
<evidence type="ECO:0000256" key="1">
    <source>
        <dbReference type="SAM" id="MobiDB-lite"/>
    </source>
</evidence>
<feature type="non-terminal residue" evidence="3">
    <location>
        <position position="122"/>
    </location>
</feature>